<dbReference type="RefSeq" id="WP_092219139.1">
    <property type="nucleotide sequence ID" value="NZ_FNJI01000002.1"/>
</dbReference>
<dbReference type="OrthoDB" id="20837at2"/>
<dbReference type="InterPro" id="IPR036188">
    <property type="entry name" value="FAD/NAD-bd_sf"/>
</dbReference>
<dbReference type="Pfam" id="PF01593">
    <property type="entry name" value="Amino_oxidase"/>
    <property type="match status" value="1"/>
</dbReference>
<evidence type="ECO:0000256" key="6">
    <source>
        <dbReference type="RuleBase" id="RU364052"/>
    </source>
</evidence>
<dbReference type="EMBL" id="FNJI01000002">
    <property type="protein sequence ID" value="SDO47695.1"/>
    <property type="molecule type" value="Genomic_DNA"/>
</dbReference>
<protein>
    <recommendedName>
        <fullName evidence="6">Coproporphyrinogen III oxidase</fullName>
        <ecNumber evidence="6">1.3.3.15</ecNumber>
    </recommendedName>
</protein>
<name>A0A1H0JV81_9BACT</name>
<proteinExistence type="inferred from homology"/>
<feature type="domain" description="Amine oxidase" evidence="7">
    <location>
        <begin position="14"/>
        <end position="427"/>
    </location>
</feature>
<dbReference type="NCBIfam" id="TIGR00562">
    <property type="entry name" value="proto_IX_ox"/>
    <property type="match status" value="1"/>
</dbReference>
<evidence type="ECO:0000256" key="2">
    <source>
        <dbReference type="ARBA" id="ARBA00022630"/>
    </source>
</evidence>
<dbReference type="EC" id="1.3.3.15" evidence="6"/>
<evidence type="ECO:0000256" key="4">
    <source>
        <dbReference type="ARBA" id="ARBA00023002"/>
    </source>
</evidence>
<evidence type="ECO:0000256" key="3">
    <source>
        <dbReference type="ARBA" id="ARBA00022827"/>
    </source>
</evidence>
<reference evidence="8 9" key="1">
    <citation type="submission" date="2016-10" db="EMBL/GenBank/DDBJ databases">
        <authorList>
            <person name="de Groot N.N."/>
        </authorList>
    </citation>
    <scope>NUCLEOTIDE SEQUENCE [LARGE SCALE GENOMIC DNA]</scope>
    <source>
        <strain evidence="8 9">DSM 12130</strain>
    </source>
</reference>
<comment type="catalytic activity">
    <reaction evidence="6">
        <text>coproporphyrinogen III + 3 O2 = coproporphyrin III + 3 H2O2</text>
        <dbReference type="Rhea" id="RHEA:43436"/>
        <dbReference type="ChEBI" id="CHEBI:15379"/>
        <dbReference type="ChEBI" id="CHEBI:16240"/>
        <dbReference type="ChEBI" id="CHEBI:57309"/>
        <dbReference type="ChEBI" id="CHEBI:131725"/>
        <dbReference type="EC" id="1.3.3.15"/>
    </reaction>
</comment>
<dbReference type="SUPFAM" id="SSF54373">
    <property type="entry name" value="FAD-linked reductases, C-terminal domain"/>
    <property type="match status" value="1"/>
</dbReference>
<comment type="pathway">
    <text evidence="6">Porphyrin-containing compound metabolism; protoheme biosynthesis.</text>
</comment>
<dbReference type="PANTHER" id="PTHR42923:SF3">
    <property type="entry name" value="PROTOPORPHYRINOGEN OXIDASE"/>
    <property type="match status" value="1"/>
</dbReference>
<keyword evidence="6" id="KW-0963">Cytoplasm</keyword>
<dbReference type="PANTHER" id="PTHR42923">
    <property type="entry name" value="PROTOPORPHYRINOGEN OXIDASE"/>
    <property type="match status" value="1"/>
</dbReference>
<accession>A0A1H0JV81</accession>
<comment type="similarity">
    <text evidence="6">Belongs to the protoporphyrinogen/coproporphyrinogen oxidase family. Coproporphyrinogen III oxidase subfamily.</text>
</comment>
<evidence type="ECO:0000313" key="8">
    <source>
        <dbReference type="EMBL" id="SDO47695.1"/>
    </source>
</evidence>
<dbReference type="GO" id="GO:0006783">
    <property type="term" value="P:heme biosynthetic process"/>
    <property type="evidence" value="ECO:0007669"/>
    <property type="project" value="UniProtKB-UniRule"/>
</dbReference>
<comment type="subcellular location">
    <subcellularLocation>
        <location evidence="6">Cytoplasm</location>
    </subcellularLocation>
</comment>
<dbReference type="InterPro" id="IPR004572">
    <property type="entry name" value="Protoporphyrinogen_oxidase"/>
</dbReference>
<dbReference type="Gene3D" id="1.10.3110.10">
    <property type="entry name" value="protoporphyrinogen ix oxidase, domain 3"/>
    <property type="match status" value="1"/>
</dbReference>
<dbReference type="InterPro" id="IPR050464">
    <property type="entry name" value="Zeta_carotene_desat/Oxidored"/>
</dbReference>
<dbReference type="STRING" id="91360.SAMN05660330_00341"/>
<evidence type="ECO:0000256" key="1">
    <source>
        <dbReference type="ARBA" id="ARBA00001974"/>
    </source>
</evidence>
<comment type="cofactor">
    <cofactor evidence="1 6">
        <name>FAD</name>
        <dbReference type="ChEBI" id="CHEBI:57692"/>
    </cofactor>
</comment>
<keyword evidence="3 6" id="KW-0274">FAD</keyword>
<keyword evidence="9" id="KW-1185">Reference proteome</keyword>
<dbReference type="GO" id="GO:0004729">
    <property type="term" value="F:oxygen-dependent protoporphyrinogen oxidase activity"/>
    <property type="evidence" value="ECO:0007669"/>
    <property type="project" value="UniProtKB-UniRule"/>
</dbReference>
<keyword evidence="4 6" id="KW-0560">Oxidoreductase</keyword>
<sequence>MNNHYQTIILGGGVSGLSFARTLQKLDPGHDFAVIEQSSRPGGAVGTHQENGFIVELGPHGFLDNCPESQQLLKDIGLDHKCVKAPLSKFVRYVYLNGKLNLIPQTPRKILMAPLISWPDKLRILGDLCKPPLQGEPTVAKWVDYRFGPALLPYLDAVFTGTYAGDFNRLTIDSVMPGVRSLEKEYGSVLKGLLARMKAARKEGKVNNRQGLPAMTSFGDGMHTLVTTMSSSLSQGENLFVNSEVTSIDRTSDGWSVTTATRSVSTTNLVLCLPINSTLELLAPLDPELPLKSVPQTWITTVAFGFTDDVVIPPGFGFLTPEQENRFLLGTLFSSNMFPDRTPKGHVLIETLVGGRRHPERLALDDKTLTQKALSDVSDILGITKLPVYSRVLRPTSGIPQLEQNYPQLLHWRDEFTRKNPGLFICGFGWGGIGLNDMIKTSVRLAGELADGCARKMDAEIKKIYF</sequence>
<keyword evidence="2 6" id="KW-0285">Flavoprotein</keyword>
<evidence type="ECO:0000259" key="7">
    <source>
        <dbReference type="Pfam" id="PF01593"/>
    </source>
</evidence>
<evidence type="ECO:0000313" key="9">
    <source>
        <dbReference type="Proteomes" id="UP000199073"/>
    </source>
</evidence>
<dbReference type="SUPFAM" id="SSF51905">
    <property type="entry name" value="FAD/NAD(P)-binding domain"/>
    <property type="match status" value="1"/>
</dbReference>
<dbReference type="GO" id="GO:0005737">
    <property type="term" value="C:cytoplasm"/>
    <property type="evidence" value="ECO:0007669"/>
    <property type="project" value="UniProtKB-SubCell"/>
</dbReference>
<dbReference type="Gene3D" id="3.90.660.20">
    <property type="entry name" value="Protoporphyrinogen oxidase, mitochondrial, domain 2"/>
    <property type="match status" value="1"/>
</dbReference>
<comment type="function">
    <text evidence="6">Involved in coproporphyrin-dependent heme b biosynthesis. Catalyzes the oxidation of coproporphyrinogen III to coproporphyrin III.</text>
</comment>
<evidence type="ECO:0000256" key="5">
    <source>
        <dbReference type="ARBA" id="ARBA00023133"/>
    </source>
</evidence>
<organism evidence="8 9">
    <name type="scientific">Desulforhopalus singaporensis</name>
    <dbReference type="NCBI Taxonomy" id="91360"/>
    <lineage>
        <taxon>Bacteria</taxon>
        <taxon>Pseudomonadati</taxon>
        <taxon>Thermodesulfobacteriota</taxon>
        <taxon>Desulfobulbia</taxon>
        <taxon>Desulfobulbales</taxon>
        <taxon>Desulfocapsaceae</taxon>
        <taxon>Desulforhopalus</taxon>
    </lineage>
</organism>
<dbReference type="InterPro" id="IPR002937">
    <property type="entry name" value="Amino_oxidase"/>
</dbReference>
<gene>
    <name evidence="8" type="ORF">SAMN05660330_00341</name>
</gene>
<dbReference type="AlphaFoldDB" id="A0A1H0JV81"/>
<dbReference type="Proteomes" id="UP000199073">
    <property type="component" value="Unassembled WGS sequence"/>
</dbReference>
<keyword evidence="5 6" id="KW-0350">Heme biosynthesis</keyword>
<dbReference type="Gene3D" id="3.50.50.60">
    <property type="entry name" value="FAD/NAD(P)-binding domain"/>
    <property type="match status" value="1"/>
</dbReference>